<keyword evidence="12" id="KW-1185">Reference proteome</keyword>
<dbReference type="Proteomes" id="UP001415857">
    <property type="component" value="Unassembled WGS sequence"/>
</dbReference>
<dbReference type="GO" id="GO:0103075">
    <property type="term" value="F:indole-3-pyruvate monooxygenase activity"/>
    <property type="evidence" value="ECO:0007669"/>
    <property type="project" value="UniProtKB-EC"/>
</dbReference>
<dbReference type="Gene3D" id="3.50.50.60">
    <property type="entry name" value="FAD/NAD(P)-binding domain"/>
    <property type="match status" value="1"/>
</dbReference>
<keyword evidence="8" id="KW-0073">Auxin biosynthesis</keyword>
<dbReference type="EC" id="1.-.-.-" evidence="10"/>
<evidence type="ECO:0000313" key="12">
    <source>
        <dbReference type="Proteomes" id="UP001415857"/>
    </source>
</evidence>
<evidence type="ECO:0000256" key="4">
    <source>
        <dbReference type="ARBA" id="ARBA00022630"/>
    </source>
</evidence>
<keyword evidence="4 10" id="KW-0285">Flavoprotein</keyword>
<dbReference type="GO" id="GO:0050661">
    <property type="term" value="F:NADP binding"/>
    <property type="evidence" value="ECO:0007669"/>
    <property type="project" value="InterPro"/>
</dbReference>
<evidence type="ECO:0000256" key="10">
    <source>
        <dbReference type="RuleBase" id="RU361177"/>
    </source>
</evidence>
<evidence type="ECO:0000256" key="9">
    <source>
        <dbReference type="ARBA" id="ARBA00047707"/>
    </source>
</evidence>
<keyword evidence="5 10" id="KW-0274">FAD</keyword>
<dbReference type="EMBL" id="JBBPBK010000001">
    <property type="protein sequence ID" value="KAK9291360.1"/>
    <property type="molecule type" value="Genomic_DNA"/>
</dbReference>
<organism evidence="11 12">
    <name type="scientific">Liquidambar formosana</name>
    <name type="common">Formosan gum</name>
    <dbReference type="NCBI Taxonomy" id="63359"/>
    <lineage>
        <taxon>Eukaryota</taxon>
        <taxon>Viridiplantae</taxon>
        <taxon>Streptophyta</taxon>
        <taxon>Embryophyta</taxon>
        <taxon>Tracheophyta</taxon>
        <taxon>Spermatophyta</taxon>
        <taxon>Magnoliopsida</taxon>
        <taxon>eudicotyledons</taxon>
        <taxon>Gunneridae</taxon>
        <taxon>Pentapetalae</taxon>
        <taxon>Saxifragales</taxon>
        <taxon>Altingiaceae</taxon>
        <taxon>Liquidambar</taxon>
    </lineage>
</organism>
<comment type="catalytic activity">
    <reaction evidence="9">
        <text>indole-3-pyruvate + NADPH + O2 + H(+) = (indol-3-yl)acetate + CO2 + NADP(+) + H2O</text>
        <dbReference type="Rhea" id="RHEA:34331"/>
        <dbReference type="ChEBI" id="CHEBI:15377"/>
        <dbReference type="ChEBI" id="CHEBI:15378"/>
        <dbReference type="ChEBI" id="CHEBI:15379"/>
        <dbReference type="ChEBI" id="CHEBI:16526"/>
        <dbReference type="ChEBI" id="CHEBI:17640"/>
        <dbReference type="ChEBI" id="CHEBI:30854"/>
        <dbReference type="ChEBI" id="CHEBI:57783"/>
        <dbReference type="ChEBI" id="CHEBI:58349"/>
        <dbReference type="EC" id="1.14.13.168"/>
    </reaction>
</comment>
<dbReference type="Pfam" id="PF00743">
    <property type="entry name" value="FMO-like"/>
    <property type="match status" value="1"/>
</dbReference>
<keyword evidence="7 10" id="KW-0560">Oxidoreductase</keyword>
<evidence type="ECO:0000256" key="3">
    <source>
        <dbReference type="ARBA" id="ARBA00009183"/>
    </source>
</evidence>
<keyword evidence="6" id="KW-0521">NADP</keyword>
<protein>
    <recommendedName>
        <fullName evidence="10">Flavin-containing monooxygenase</fullName>
        <ecNumber evidence="10">1.-.-.-</ecNumber>
    </recommendedName>
</protein>
<evidence type="ECO:0000256" key="1">
    <source>
        <dbReference type="ARBA" id="ARBA00001974"/>
    </source>
</evidence>
<dbReference type="InterPro" id="IPR050982">
    <property type="entry name" value="Auxin_biosynth/cation_transpt"/>
</dbReference>
<keyword evidence="10" id="KW-0503">Monooxygenase</keyword>
<dbReference type="InterPro" id="IPR036188">
    <property type="entry name" value="FAD/NAD-bd_sf"/>
</dbReference>
<evidence type="ECO:0000256" key="8">
    <source>
        <dbReference type="ARBA" id="ARBA00023070"/>
    </source>
</evidence>
<dbReference type="PANTHER" id="PTHR43539">
    <property type="entry name" value="FLAVIN-BINDING MONOOXYGENASE-LIKE PROTEIN (AFU_ORTHOLOGUE AFUA_4G09220)"/>
    <property type="match status" value="1"/>
</dbReference>
<evidence type="ECO:0000256" key="7">
    <source>
        <dbReference type="ARBA" id="ARBA00023002"/>
    </source>
</evidence>
<dbReference type="GO" id="GO:0009851">
    <property type="term" value="P:auxin biosynthetic process"/>
    <property type="evidence" value="ECO:0007669"/>
    <property type="project" value="UniProtKB-KW"/>
</dbReference>
<evidence type="ECO:0000256" key="5">
    <source>
        <dbReference type="ARBA" id="ARBA00022827"/>
    </source>
</evidence>
<comment type="caution">
    <text evidence="11">The sequence shown here is derived from an EMBL/GenBank/DDBJ whole genome shotgun (WGS) entry which is preliminary data.</text>
</comment>
<sequence>MKPNYFCSVISSSYDEAKKKWQIEAQNTISGDIKVYILEFLVVATSENCKGFIPKLLRLDNFEGDIIHSSEYKSGLAYQGKQVLVFGSANSGMEIAYDLSNFGAYASIVARSPIHLSFSLYFSIHA</sequence>
<evidence type="ECO:0000313" key="11">
    <source>
        <dbReference type="EMBL" id="KAK9291360.1"/>
    </source>
</evidence>
<dbReference type="GO" id="GO:0050660">
    <property type="term" value="F:flavin adenine dinucleotide binding"/>
    <property type="evidence" value="ECO:0007669"/>
    <property type="project" value="InterPro"/>
</dbReference>
<dbReference type="GO" id="GO:0004499">
    <property type="term" value="F:N,N-dimethylaniline monooxygenase activity"/>
    <property type="evidence" value="ECO:0007669"/>
    <property type="project" value="InterPro"/>
</dbReference>
<comment type="similarity">
    <text evidence="3 10">Belongs to the FMO family.</text>
</comment>
<dbReference type="AlphaFoldDB" id="A0AAP0S5K9"/>
<comment type="cofactor">
    <cofactor evidence="1 10">
        <name>FAD</name>
        <dbReference type="ChEBI" id="CHEBI:57692"/>
    </cofactor>
</comment>
<gene>
    <name evidence="11" type="ORF">L1049_019306</name>
</gene>
<name>A0AAP0S5K9_LIQFO</name>
<proteinExistence type="inferred from homology"/>
<evidence type="ECO:0000256" key="2">
    <source>
        <dbReference type="ARBA" id="ARBA00004814"/>
    </source>
</evidence>
<dbReference type="InterPro" id="IPR020946">
    <property type="entry name" value="Flavin_mOase-like"/>
</dbReference>
<comment type="pathway">
    <text evidence="2">Plant hormone metabolism; auxin biosynthesis.</text>
</comment>
<dbReference type="SUPFAM" id="SSF51905">
    <property type="entry name" value="FAD/NAD(P)-binding domain"/>
    <property type="match status" value="1"/>
</dbReference>
<reference evidence="11 12" key="1">
    <citation type="journal article" date="2024" name="Plant J.">
        <title>Genome sequences and population genomics reveal climatic adaptation and genomic divergence between two closely related sweetgum species.</title>
        <authorList>
            <person name="Xu W.Q."/>
            <person name="Ren C.Q."/>
            <person name="Zhang X.Y."/>
            <person name="Comes H.P."/>
            <person name="Liu X.H."/>
            <person name="Li Y.G."/>
            <person name="Kettle C.J."/>
            <person name="Jalonen R."/>
            <person name="Gaisberger H."/>
            <person name="Ma Y.Z."/>
            <person name="Qiu Y.X."/>
        </authorList>
    </citation>
    <scope>NUCLEOTIDE SEQUENCE [LARGE SCALE GENOMIC DNA]</scope>
    <source>
        <strain evidence="11">Hangzhou</strain>
    </source>
</reference>
<accession>A0AAP0S5K9</accession>
<dbReference type="PANTHER" id="PTHR43539:SF77">
    <property type="entry name" value="DISULFIDE OXIDOREDUCTASE_MONOOXYGENASE_OXIDOREDUCTASE"/>
    <property type="match status" value="1"/>
</dbReference>
<evidence type="ECO:0000256" key="6">
    <source>
        <dbReference type="ARBA" id="ARBA00022857"/>
    </source>
</evidence>